<dbReference type="Proteomes" id="UP000663722">
    <property type="component" value="Chromosome"/>
</dbReference>
<protein>
    <recommendedName>
        <fullName evidence="3">RiboL-PSP-HEPN domain-containing protein</fullName>
    </recommendedName>
</protein>
<gene>
    <name evidence="1" type="ORF">dnm_063150</name>
</gene>
<accession>A0A975GQU0</accession>
<organism evidence="1 2">
    <name type="scientific">Desulfonema magnum</name>
    <dbReference type="NCBI Taxonomy" id="45655"/>
    <lineage>
        <taxon>Bacteria</taxon>
        <taxon>Pseudomonadati</taxon>
        <taxon>Thermodesulfobacteriota</taxon>
        <taxon>Desulfobacteria</taxon>
        <taxon>Desulfobacterales</taxon>
        <taxon>Desulfococcaceae</taxon>
        <taxon>Desulfonema</taxon>
    </lineage>
</organism>
<reference evidence="1" key="1">
    <citation type="journal article" date="2021" name="Microb. Physiol.">
        <title>Proteogenomic Insights into the Physiology of Marine, Sulfate-Reducing, Filamentous Desulfonema limicola and Desulfonema magnum.</title>
        <authorList>
            <person name="Schnaars V."/>
            <person name="Wohlbrand L."/>
            <person name="Scheve S."/>
            <person name="Hinrichs C."/>
            <person name="Reinhardt R."/>
            <person name="Rabus R."/>
        </authorList>
    </citation>
    <scope>NUCLEOTIDE SEQUENCE</scope>
    <source>
        <strain evidence="1">4be13</strain>
    </source>
</reference>
<dbReference type="KEGG" id="dmm:dnm_063150"/>
<evidence type="ECO:0000313" key="1">
    <source>
        <dbReference type="EMBL" id="QTA90254.1"/>
    </source>
</evidence>
<evidence type="ECO:0008006" key="3">
    <source>
        <dbReference type="Google" id="ProtNLM"/>
    </source>
</evidence>
<proteinExistence type="predicted"/>
<dbReference type="RefSeq" id="WP_207678536.1">
    <property type="nucleotide sequence ID" value="NZ_CP061800.1"/>
</dbReference>
<dbReference type="EMBL" id="CP061800">
    <property type="protein sequence ID" value="QTA90254.1"/>
    <property type="molecule type" value="Genomic_DNA"/>
</dbReference>
<dbReference type="AlphaFoldDB" id="A0A975GQU0"/>
<name>A0A975GQU0_9BACT</name>
<sequence>MSFETPLDRIWESYQVMCDCLKIAQRGVVEKNMRLLNKTGFWSSSEEEARMQIKKGRSDANDYVILSLWAAFERIITEYLLIQGRKILDSPPTEFNQKVYRKIEHEMEYWKPDDILNMFKSVIDSSLIGQAKQIKQYRDWVAHRNISKGAPANVPPKKAYEILSEILYRLENHPDVDTN</sequence>
<evidence type="ECO:0000313" key="2">
    <source>
        <dbReference type="Proteomes" id="UP000663722"/>
    </source>
</evidence>
<keyword evidence="2" id="KW-1185">Reference proteome</keyword>